<dbReference type="FunFam" id="3.10.50.40:FF:000006">
    <property type="entry name" value="Peptidyl-prolyl cis-trans isomerase"/>
    <property type="match status" value="1"/>
</dbReference>
<dbReference type="PANTHER" id="PTHR45779:SF7">
    <property type="entry name" value="PEPTIDYLPROLYL ISOMERASE"/>
    <property type="match status" value="1"/>
</dbReference>
<dbReference type="InterPro" id="IPR001179">
    <property type="entry name" value="PPIase_FKBP_dom"/>
</dbReference>
<dbReference type="Pfam" id="PF00254">
    <property type="entry name" value="FKBP_C"/>
    <property type="match status" value="1"/>
</dbReference>
<dbReference type="SUPFAM" id="SSF54534">
    <property type="entry name" value="FKBP-like"/>
    <property type="match status" value="1"/>
</dbReference>
<feature type="domain" description="PPIase FKBP-type" evidence="7">
    <location>
        <begin position="24"/>
        <end position="112"/>
    </location>
</feature>
<evidence type="ECO:0000256" key="6">
    <source>
        <dbReference type="RuleBase" id="RU003915"/>
    </source>
</evidence>
<reference evidence="9" key="1">
    <citation type="submission" date="2016-10" db="EMBL/GenBank/DDBJ databases">
        <authorList>
            <person name="Varghese N."/>
            <person name="Submissions S."/>
        </authorList>
    </citation>
    <scope>NUCLEOTIDE SEQUENCE [LARGE SCALE GENOMIC DNA]</scope>
    <source>
        <strain evidence="9">DSM 11526</strain>
    </source>
</reference>
<proteinExistence type="inferred from homology"/>
<dbReference type="PROSITE" id="PS50059">
    <property type="entry name" value="FKBP_PPIASE"/>
    <property type="match status" value="1"/>
</dbReference>
<keyword evidence="9" id="KW-1185">Reference proteome</keyword>
<dbReference type="STRING" id="1122198.SAMN02745729_12429"/>
<evidence type="ECO:0000256" key="2">
    <source>
        <dbReference type="ARBA" id="ARBA00006577"/>
    </source>
</evidence>
<dbReference type="Gene3D" id="3.10.50.40">
    <property type="match status" value="1"/>
</dbReference>
<keyword evidence="4 5" id="KW-0413">Isomerase</keyword>
<keyword evidence="3 5" id="KW-0697">Rotamase</keyword>
<dbReference type="GO" id="GO:0003755">
    <property type="term" value="F:peptidyl-prolyl cis-trans isomerase activity"/>
    <property type="evidence" value="ECO:0007669"/>
    <property type="project" value="UniProtKB-UniRule"/>
</dbReference>
<organism evidence="8 9">
    <name type="scientific">Marinobacterium iners DSM 11526</name>
    <dbReference type="NCBI Taxonomy" id="1122198"/>
    <lineage>
        <taxon>Bacteria</taxon>
        <taxon>Pseudomonadati</taxon>
        <taxon>Pseudomonadota</taxon>
        <taxon>Gammaproteobacteria</taxon>
        <taxon>Oceanospirillales</taxon>
        <taxon>Oceanospirillaceae</taxon>
        <taxon>Marinobacterium</taxon>
    </lineage>
</organism>
<protein>
    <recommendedName>
        <fullName evidence="6">Peptidyl-prolyl cis-trans isomerase</fullName>
        <ecNumber evidence="6">5.2.1.8</ecNumber>
    </recommendedName>
</protein>
<dbReference type="RefSeq" id="WP_091828009.1">
    <property type="nucleotide sequence ID" value="NZ_FNRJ01000024.1"/>
</dbReference>
<accession>A0A1H4H1C6</accession>
<evidence type="ECO:0000256" key="5">
    <source>
        <dbReference type="PROSITE-ProRule" id="PRU00277"/>
    </source>
</evidence>
<dbReference type="OrthoDB" id="9814548at2"/>
<gene>
    <name evidence="8" type="ORF">SAMN02745729_12429</name>
</gene>
<dbReference type="InterPro" id="IPR044609">
    <property type="entry name" value="FKBP2/11"/>
</dbReference>
<comment type="catalytic activity">
    <reaction evidence="1 5 6">
        <text>[protein]-peptidylproline (omega=180) = [protein]-peptidylproline (omega=0)</text>
        <dbReference type="Rhea" id="RHEA:16237"/>
        <dbReference type="Rhea" id="RHEA-COMP:10747"/>
        <dbReference type="Rhea" id="RHEA-COMP:10748"/>
        <dbReference type="ChEBI" id="CHEBI:83833"/>
        <dbReference type="ChEBI" id="CHEBI:83834"/>
        <dbReference type="EC" id="5.2.1.8"/>
    </reaction>
</comment>
<dbReference type="EMBL" id="FNRJ01000024">
    <property type="protein sequence ID" value="SEB15411.1"/>
    <property type="molecule type" value="Genomic_DNA"/>
</dbReference>
<evidence type="ECO:0000256" key="1">
    <source>
        <dbReference type="ARBA" id="ARBA00000971"/>
    </source>
</evidence>
<evidence type="ECO:0000256" key="4">
    <source>
        <dbReference type="ARBA" id="ARBA00023235"/>
    </source>
</evidence>
<evidence type="ECO:0000256" key="3">
    <source>
        <dbReference type="ARBA" id="ARBA00023110"/>
    </source>
</evidence>
<evidence type="ECO:0000313" key="8">
    <source>
        <dbReference type="EMBL" id="SEB15411.1"/>
    </source>
</evidence>
<evidence type="ECO:0000313" key="9">
    <source>
        <dbReference type="Proteomes" id="UP000242469"/>
    </source>
</evidence>
<dbReference type="InterPro" id="IPR046357">
    <property type="entry name" value="PPIase_dom_sf"/>
</dbReference>
<dbReference type="EC" id="5.2.1.8" evidence="6"/>
<dbReference type="PANTHER" id="PTHR45779">
    <property type="entry name" value="PEPTIDYLPROLYL ISOMERASE"/>
    <property type="match status" value="1"/>
</dbReference>
<dbReference type="AlphaFoldDB" id="A0A1H4H1C6"/>
<evidence type="ECO:0000259" key="7">
    <source>
        <dbReference type="PROSITE" id="PS50059"/>
    </source>
</evidence>
<name>A0A1H4H1C6_9GAMM</name>
<sequence>MTECEHLQIEDIVEGSGTEVKKGGALITAHYRGFLEDGTEFDSSYHRRQPFQTVLSRKKVIAAWVEGLKGMKEGGTRKLTVPAELGYGERGFGDKIPPNANLVFEIELLEVLNRE</sequence>
<dbReference type="Proteomes" id="UP000242469">
    <property type="component" value="Unassembled WGS sequence"/>
</dbReference>
<comment type="similarity">
    <text evidence="2 6">Belongs to the FKBP-type PPIase family.</text>
</comment>